<dbReference type="Pfam" id="PF13668">
    <property type="entry name" value="Ferritin_2"/>
    <property type="match status" value="1"/>
</dbReference>
<name>A0A9P7B9A1_RHOMI</name>
<reference evidence="2 3" key="1">
    <citation type="submission" date="2020-11" db="EMBL/GenBank/DDBJ databases">
        <title>Kefir isolates.</title>
        <authorList>
            <person name="Marcisauskas S."/>
            <person name="Kim Y."/>
            <person name="Blasche S."/>
        </authorList>
    </citation>
    <scope>NUCLEOTIDE SEQUENCE [LARGE SCALE GENOMIC DNA]</scope>
    <source>
        <strain evidence="2 3">KR</strain>
    </source>
</reference>
<gene>
    <name evidence="2" type="ORF">C6P46_000276</name>
</gene>
<evidence type="ECO:0000256" key="1">
    <source>
        <dbReference type="SAM" id="SignalP"/>
    </source>
</evidence>
<dbReference type="AlphaFoldDB" id="A0A9P7B9A1"/>
<feature type="signal peptide" evidence="1">
    <location>
        <begin position="1"/>
        <end position="19"/>
    </location>
</feature>
<dbReference type="Proteomes" id="UP000777482">
    <property type="component" value="Unassembled WGS sequence"/>
</dbReference>
<dbReference type="EMBL" id="PUHQ01000010">
    <property type="protein sequence ID" value="KAG0665179.1"/>
    <property type="molecule type" value="Genomic_DNA"/>
</dbReference>
<keyword evidence="3" id="KW-1185">Reference proteome</keyword>
<dbReference type="SUPFAM" id="SSF47240">
    <property type="entry name" value="Ferritin-like"/>
    <property type="match status" value="1"/>
</dbReference>
<evidence type="ECO:0000313" key="2">
    <source>
        <dbReference type="EMBL" id="KAG0665179.1"/>
    </source>
</evidence>
<dbReference type="OrthoDB" id="1001765at2759"/>
<keyword evidence="1" id="KW-0732">Signal</keyword>
<sequence length="344" mass="36829">MKLALAAAFALEAASTVHAIAVGTIDPAKKMKRSHFENLVKRQSFTTGNASDSTVLSNALVLQHLEANFYTEGLAKFDQNSFDQAGYYNLRPLLEQVAQDEAEHVNFFTTALKAANISAVQACNYTFPYEDVSGFLRLAQVLENVVVSAFLGAVTSVPTCPRPRSEAGAGAIDNSLYPGAPATILTVDARHSAFFNFLRRESPFPFPMDTPLSERAVVTVLKQFTESCPSGSAPKIAPFPALNFTSSEFFSDGKVFVAPVEASAVNLNATVYCGFALGLGANFSVWSNGSCDVPTQIIIDKGQTYIFLTKEQSVADESVLAGPATFSLSSQNVTVSIPNATLYT</sequence>
<proteinExistence type="predicted"/>
<organism evidence="2 3">
    <name type="scientific">Rhodotorula mucilaginosa</name>
    <name type="common">Yeast</name>
    <name type="synonym">Rhodotorula rubra</name>
    <dbReference type="NCBI Taxonomy" id="5537"/>
    <lineage>
        <taxon>Eukaryota</taxon>
        <taxon>Fungi</taxon>
        <taxon>Dikarya</taxon>
        <taxon>Basidiomycota</taxon>
        <taxon>Pucciniomycotina</taxon>
        <taxon>Microbotryomycetes</taxon>
        <taxon>Sporidiobolales</taxon>
        <taxon>Sporidiobolaceae</taxon>
        <taxon>Rhodotorula</taxon>
    </lineage>
</organism>
<feature type="chain" id="PRO_5040511999" evidence="1">
    <location>
        <begin position="20"/>
        <end position="344"/>
    </location>
</feature>
<accession>A0A9P7B9A1</accession>
<comment type="caution">
    <text evidence="2">The sequence shown here is derived from an EMBL/GenBank/DDBJ whole genome shotgun (WGS) entry which is preliminary data.</text>
</comment>
<dbReference type="InterPro" id="IPR009078">
    <property type="entry name" value="Ferritin-like_SF"/>
</dbReference>
<evidence type="ECO:0000313" key="3">
    <source>
        <dbReference type="Proteomes" id="UP000777482"/>
    </source>
</evidence>
<protein>
    <submittedName>
        <fullName evidence="2">Uncharacterized protein</fullName>
    </submittedName>
</protein>